<protein>
    <submittedName>
        <fullName evidence="1">Uncharacterized protein</fullName>
    </submittedName>
</protein>
<proteinExistence type="predicted"/>
<evidence type="ECO:0000313" key="1">
    <source>
        <dbReference type="EMBL" id="KAJ8016277.1"/>
    </source>
</evidence>
<comment type="caution">
    <text evidence="1">The sequence shown here is derived from an EMBL/GenBank/DDBJ whole genome shotgun (WGS) entry which is preliminary data.</text>
</comment>
<gene>
    <name evidence="1" type="ORF">DPEC_G00005530</name>
</gene>
<keyword evidence="2" id="KW-1185">Reference proteome</keyword>
<dbReference type="Proteomes" id="UP001157502">
    <property type="component" value="Chromosome 1"/>
</dbReference>
<evidence type="ECO:0000313" key="2">
    <source>
        <dbReference type="Proteomes" id="UP001157502"/>
    </source>
</evidence>
<organism evidence="1 2">
    <name type="scientific">Dallia pectoralis</name>
    <name type="common">Alaska blackfish</name>
    <dbReference type="NCBI Taxonomy" id="75939"/>
    <lineage>
        <taxon>Eukaryota</taxon>
        <taxon>Metazoa</taxon>
        <taxon>Chordata</taxon>
        <taxon>Craniata</taxon>
        <taxon>Vertebrata</taxon>
        <taxon>Euteleostomi</taxon>
        <taxon>Actinopterygii</taxon>
        <taxon>Neopterygii</taxon>
        <taxon>Teleostei</taxon>
        <taxon>Protacanthopterygii</taxon>
        <taxon>Esociformes</taxon>
        <taxon>Umbridae</taxon>
        <taxon>Dallia</taxon>
    </lineage>
</organism>
<reference evidence="1" key="1">
    <citation type="submission" date="2021-05" db="EMBL/GenBank/DDBJ databases">
        <authorList>
            <person name="Pan Q."/>
            <person name="Jouanno E."/>
            <person name="Zahm M."/>
            <person name="Klopp C."/>
            <person name="Cabau C."/>
            <person name="Louis A."/>
            <person name="Berthelot C."/>
            <person name="Parey E."/>
            <person name="Roest Crollius H."/>
            <person name="Montfort J."/>
            <person name="Robinson-Rechavi M."/>
            <person name="Bouchez O."/>
            <person name="Lampietro C."/>
            <person name="Lopez Roques C."/>
            <person name="Donnadieu C."/>
            <person name="Postlethwait J."/>
            <person name="Bobe J."/>
            <person name="Dillon D."/>
            <person name="Chandos A."/>
            <person name="von Hippel F."/>
            <person name="Guiguen Y."/>
        </authorList>
    </citation>
    <scope>NUCLEOTIDE SEQUENCE</scope>
    <source>
        <strain evidence="1">YG-Jan2019</strain>
    </source>
</reference>
<dbReference type="EMBL" id="CM055728">
    <property type="protein sequence ID" value="KAJ8016277.1"/>
    <property type="molecule type" value="Genomic_DNA"/>
</dbReference>
<name>A0ACC2HJZ0_DALPE</name>
<accession>A0ACC2HJZ0</accession>
<sequence length="82" mass="8969">MTSLSFKYNNIFKARHFSLLAFTTRFFVVHKAVDRNKVTRTSGSKTIPCHHMSTQCSLSLSLVSSSGSSSPAILGRSSSSQI</sequence>